<dbReference type="Gene3D" id="3.40.309.10">
    <property type="entry name" value="Aldehyde Dehydrogenase, Chain A, domain 2"/>
    <property type="match status" value="1"/>
</dbReference>
<dbReference type="AlphaFoldDB" id="A0AAV4WSP8"/>
<comment type="similarity">
    <text evidence="3 6">Belongs to the aldehyde dehydrogenase family.</text>
</comment>
<evidence type="ECO:0000256" key="2">
    <source>
        <dbReference type="ARBA" id="ARBA00005176"/>
    </source>
</evidence>
<feature type="domain" description="Aldehyde dehydrogenase" evidence="8">
    <location>
        <begin position="96"/>
        <end position="539"/>
    </location>
</feature>
<comment type="pathway">
    <text evidence="2 7">Amino-acid degradation; 4-aminobutanoate degradation.</text>
</comment>
<comment type="catalytic activity">
    <reaction evidence="7">
        <text>succinate semialdehyde + NAD(+) + H2O = succinate + NADH + 2 H(+)</text>
        <dbReference type="Rhea" id="RHEA:13217"/>
        <dbReference type="ChEBI" id="CHEBI:15377"/>
        <dbReference type="ChEBI" id="CHEBI:15378"/>
        <dbReference type="ChEBI" id="CHEBI:30031"/>
        <dbReference type="ChEBI" id="CHEBI:57540"/>
        <dbReference type="ChEBI" id="CHEBI:57706"/>
        <dbReference type="ChEBI" id="CHEBI:57945"/>
        <dbReference type="EC" id="1.2.1.24"/>
    </reaction>
</comment>
<dbReference type="EC" id="1.2.1.24" evidence="7"/>
<protein>
    <recommendedName>
        <fullName evidence="7">Succinate-semialdehyde dehydrogenase</fullName>
        <ecNumber evidence="7">1.2.1.24</ecNumber>
    </recommendedName>
</protein>
<dbReference type="GO" id="GO:0004777">
    <property type="term" value="F:succinate-semialdehyde dehydrogenase (NAD+) activity"/>
    <property type="evidence" value="ECO:0007669"/>
    <property type="project" value="UniProtKB-UniRule"/>
</dbReference>
<dbReference type="InterPro" id="IPR015590">
    <property type="entry name" value="Aldehyde_DH_dom"/>
</dbReference>
<dbReference type="InterPro" id="IPR016162">
    <property type="entry name" value="Ald_DH_N"/>
</dbReference>
<keyword evidence="7" id="KW-0496">Mitochondrion</keyword>
<comment type="subunit">
    <text evidence="7">Homotetramer.</text>
</comment>
<evidence type="ECO:0000313" key="10">
    <source>
        <dbReference type="Proteomes" id="UP001054837"/>
    </source>
</evidence>
<dbReference type="NCBIfam" id="TIGR01780">
    <property type="entry name" value="SSADH"/>
    <property type="match status" value="1"/>
</dbReference>
<accession>A0AAV4WSP8</accession>
<dbReference type="InterPro" id="IPR016161">
    <property type="entry name" value="Ald_DH/histidinol_DH"/>
</dbReference>
<dbReference type="InterPro" id="IPR029510">
    <property type="entry name" value="Ald_DH_CS_GLU"/>
</dbReference>
<dbReference type="EMBL" id="BPLQ01015031">
    <property type="protein sequence ID" value="GIY85299.1"/>
    <property type="molecule type" value="Genomic_DNA"/>
</dbReference>
<dbReference type="PROSITE" id="PS00070">
    <property type="entry name" value="ALDEHYDE_DEHYDR_CYS"/>
    <property type="match status" value="1"/>
</dbReference>
<dbReference type="SUPFAM" id="SSF53720">
    <property type="entry name" value="ALDH-like"/>
    <property type="match status" value="1"/>
</dbReference>
<keyword evidence="4 6" id="KW-0560">Oxidoreductase</keyword>
<dbReference type="InterPro" id="IPR016160">
    <property type="entry name" value="Ald_DH_CS_CYS"/>
</dbReference>
<name>A0AAV4WSP8_9ARAC</name>
<dbReference type="InterPro" id="IPR016163">
    <property type="entry name" value="Ald_DH_C"/>
</dbReference>
<dbReference type="Gene3D" id="3.40.605.10">
    <property type="entry name" value="Aldehyde Dehydrogenase, Chain A, domain 1"/>
    <property type="match status" value="1"/>
</dbReference>
<evidence type="ECO:0000256" key="4">
    <source>
        <dbReference type="ARBA" id="ARBA00023002"/>
    </source>
</evidence>
<proteinExistence type="inferred from homology"/>
<dbReference type="PANTHER" id="PTHR43353:SF5">
    <property type="entry name" value="SUCCINATE-SEMIALDEHYDE DEHYDROGENASE, MITOCHONDRIAL"/>
    <property type="match status" value="1"/>
</dbReference>
<dbReference type="GO" id="GO:0005739">
    <property type="term" value="C:mitochondrion"/>
    <property type="evidence" value="ECO:0007669"/>
    <property type="project" value="UniProtKB-SubCell"/>
</dbReference>
<reference evidence="9 10" key="1">
    <citation type="submission" date="2021-06" db="EMBL/GenBank/DDBJ databases">
        <title>Caerostris darwini draft genome.</title>
        <authorList>
            <person name="Kono N."/>
            <person name="Arakawa K."/>
        </authorList>
    </citation>
    <scope>NUCLEOTIDE SEQUENCE [LARGE SCALE GENOMIC DNA]</scope>
</reference>
<evidence type="ECO:0000256" key="5">
    <source>
        <dbReference type="PROSITE-ProRule" id="PRU10007"/>
    </source>
</evidence>
<keyword evidence="10" id="KW-1185">Reference proteome</keyword>
<dbReference type="CDD" id="cd07103">
    <property type="entry name" value="ALDH_F5_SSADH_GabD"/>
    <property type="match status" value="1"/>
</dbReference>
<dbReference type="Proteomes" id="UP001054837">
    <property type="component" value="Unassembled WGS sequence"/>
</dbReference>
<dbReference type="FunFam" id="3.40.309.10:FF:000004">
    <property type="entry name" value="Succinate-semialdehyde dehydrogenase I"/>
    <property type="match status" value="1"/>
</dbReference>
<evidence type="ECO:0000256" key="6">
    <source>
        <dbReference type="RuleBase" id="RU003345"/>
    </source>
</evidence>
<evidence type="ECO:0000256" key="7">
    <source>
        <dbReference type="RuleBase" id="RU365091"/>
    </source>
</evidence>
<dbReference type="GO" id="GO:0009450">
    <property type="term" value="P:gamma-aminobutyric acid catabolic process"/>
    <property type="evidence" value="ECO:0007669"/>
    <property type="project" value="UniProtKB-UniRule"/>
</dbReference>
<dbReference type="InterPro" id="IPR050740">
    <property type="entry name" value="Aldehyde_DH_Superfamily"/>
</dbReference>
<dbReference type="InterPro" id="IPR010102">
    <property type="entry name" value="Succ_semiAld_DH"/>
</dbReference>
<sequence length="546" mass="60195">MTFCYYVRNSAVFYRLIWIRICRKKTCLYAVIVLFPFKLKSLLKMKMLFNRAFELKTRFRYILNEGKRIHSFTIPESKTYINGKWVTANDGKTFPIITNVPDCGIAETNEAVEGSYDAFKTWKKTTAKERAAFLRRLFELQMKNSDSLAQIITSEGGKTLAESTGEITYGASFFEWFSEEARRIYGDIVPSPFKNKQMFFVREPVGVAGIITPWNFPNAMITRKVGAALAAGCTCVIKPAEDTPLSALAIAQLAEEAKIPPGVINVVTASRNNTPSIGKRMCEHKKIATISFTGSTAVGKLLLEHSAPTVKRVSLELGGNAPFIVFNSANVSKAVAGAIASKFRNSGQTCVCTNRMLVQEGIYDKFIMELKKAMQDQLKVGEGVKPGVTVGPLINENAVKKVEKHVQDALQKGAKLILGGKIHSCGKTFFEPTLLANLKRDMLISEEETFGPIAAIMKFTSEDEALEIANSSRSGLAGYFYSEDISQIWRVAKCLEVGMIGINEGIFSCAESAFGGIKESGLGREGSRYGIDEYVNIKYLCLGGLD</sequence>
<keyword evidence="7" id="KW-0520">NAD</keyword>
<comment type="subcellular location">
    <subcellularLocation>
        <location evidence="7">Mitochondrion</location>
    </subcellularLocation>
</comment>
<evidence type="ECO:0000313" key="9">
    <source>
        <dbReference type="EMBL" id="GIY85299.1"/>
    </source>
</evidence>
<dbReference type="PANTHER" id="PTHR43353">
    <property type="entry name" value="SUCCINATE-SEMIALDEHYDE DEHYDROGENASE, MITOCHONDRIAL"/>
    <property type="match status" value="1"/>
</dbReference>
<evidence type="ECO:0000256" key="1">
    <source>
        <dbReference type="ARBA" id="ARBA00003743"/>
    </source>
</evidence>
<evidence type="ECO:0000256" key="3">
    <source>
        <dbReference type="ARBA" id="ARBA00009986"/>
    </source>
</evidence>
<feature type="active site" evidence="5">
    <location>
        <position position="316"/>
    </location>
</feature>
<comment type="function">
    <text evidence="1">Catalyzes one step in the degradation of the inhibitory neurotransmitter gamma-aminobutyric acid (GABA).</text>
</comment>
<dbReference type="PROSITE" id="PS00687">
    <property type="entry name" value="ALDEHYDE_DEHYDR_GLU"/>
    <property type="match status" value="1"/>
</dbReference>
<dbReference type="FunFam" id="3.40.605.10:FF:000005">
    <property type="entry name" value="Succinate-semialdehyde dehydrogenase I"/>
    <property type="match status" value="1"/>
</dbReference>
<evidence type="ECO:0000259" key="8">
    <source>
        <dbReference type="Pfam" id="PF00171"/>
    </source>
</evidence>
<organism evidence="9 10">
    <name type="scientific">Caerostris darwini</name>
    <dbReference type="NCBI Taxonomy" id="1538125"/>
    <lineage>
        <taxon>Eukaryota</taxon>
        <taxon>Metazoa</taxon>
        <taxon>Ecdysozoa</taxon>
        <taxon>Arthropoda</taxon>
        <taxon>Chelicerata</taxon>
        <taxon>Arachnida</taxon>
        <taxon>Araneae</taxon>
        <taxon>Araneomorphae</taxon>
        <taxon>Entelegynae</taxon>
        <taxon>Araneoidea</taxon>
        <taxon>Araneidae</taxon>
        <taxon>Caerostris</taxon>
    </lineage>
</organism>
<dbReference type="Pfam" id="PF00171">
    <property type="entry name" value="Aldedh"/>
    <property type="match status" value="1"/>
</dbReference>
<comment type="caution">
    <text evidence="9">The sequence shown here is derived from an EMBL/GenBank/DDBJ whole genome shotgun (WGS) entry which is preliminary data.</text>
</comment>
<gene>
    <name evidence="9" type="primary">Aldh5a1</name>
    <name evidence="9" type="ORF">CDAR_508391</name>
</gene>